<evidence type="ECO:0000313" key="2">
    <source>
        <dbReference type="EMBL" id="SPQ97698.1"/>
    </source>
</evidence>
<geneLocation type="mitochondrion" evidence="2"/>
<name>A0A3P3YBZ6_PLABS</name>
<feature type="chain" id="PRO_5018157546" evidence="1">
    <location>
        <begin position="21"/>
        <end position="146"/>
    </location>
</feature>
<sequence>MAIATKAMVLVGVCALVARGQTTGTRSSLQPSWGLHEMGLSHNLMFDRDHVIRDQDDHVHDEMDHHHLLGDDQHAIHDHDTLDHDTLLAHGRFGHDDLLHHDGHDIAHEGAFGDVDHLVHDDFEGAVDFIGDADHGIGDFHDNAHH</sequence>
<dbReference type="Proteomes" id="UP000290189">
    <property type="component" value="Unassembled WGS sequence"/>
</dbReference>
<accession>A0A3P3YBZ6</accession>
<protein>
    <submittedName>
        <fullName evidence="2">Uncharacterized protein</fullName>
    </submittedName>
</protein>
<feature type="signal peptide" evidence="1">
    <location>
        <begin position="1"/>
        <end position="20"/>
    </location>
</feature>
<organism evidence="2 3">
    <name type="scientific">Plasmodiophora brassicae</name>
    <name type="common">Clubroot disease agent</name>
    <dbReference type="NCBI Taxonomy" id="37360"/>
    <lineage>
        <taxon>Eukaryota</taxon>
        <taxon>Sar</taxon>
        <taxon>Rhizaria</taxon>
        <taxon>Endomyxa</taxon>
        <taxon>Phytomyxea</taxon>
        <taxon>Plasmodiophorida</taxon>
        <taxon>Plasmodiophoridae</taxon>
        <taxon>Plasmodiophora</taxon>
    </lineage>
</organism>
<keyword evidence="1" id="KW-0732">Signal</keyword>
<keyword evidence="2" id="KW-0496">Mitochondrion</keyword>
<evidence type="ECO:0000313" key="3">
    <source>
        <dbReference type="Proteomes" id="UP000290189"/>
    </source>
</evidence>
<dbReference type="AlphaFoldDB" id="A0A3P3YBZ6"/>
<gene>
    <name evidence="2" type="ORF">PLBR_LOCUS4913</name>
</gene>
<evidence type="ECO:0000256" key="1">
    <source>
        <dbReference type="SAM" id="SignalP"/>
    </source>
</evidence>
<dbReference type="EMBL" id="OVEO01000008">
    <property type="protein sequence ID" value="SPQ97698.1"/>
    <property type="molecule type" value="Genomic_DNA"/>
</dbReference>
<proteinExistence type="predicted"/>
<reference evidence="2 3" key="1">
    <citation type="submission" date="2018-03" db="EMBL/GenBank/DDBJ databases">
        <authorList>
            <person name="Fogelqvist J."/>
        </authorList>
    </citation>
    <scope>NUCLEOTIDE SEQUENCE [LARGE SCALE GENOMIC DNA]</scope>
</reference>